<feature type="region of interest" description="Disordered" evidence="5">
    <location>
        <begin position="624"/>
        <end position="660"/>
    </location>
</feature>
<feature type="region of interest" description="Disordered" evidence="5">
    <location>
        <begin position="754"/>
        <end position="829"/>
    </location>
</feature>
<accession>A0ABU9B0M9</accession>
<keyword evidence="8" id="KW-1185">Reference proteome</keyword>
<dbReference type="InterPro" id="IPR059100">
    <property type="entry name" value="TSP3_bac"/>
</dbReference>
<feature type="compositionally biased region" description="Polar residues" evidence="5">
    <location>
        <begin position="624"/>
        <end position="651"/>
    </location>
</feature>
<dbReference type="RefSeq" id="WP_341407340.1">
    <property type="nucleotide sequence ID" value="NZ_JBBUKT010000012.1"/>
</dbReference>
<dbReference type="InterPro" id="IPR053180">
    <property type="entry name" value="Ca-binding_acidic-repeat"/>
</dbReference>
<dbReference type="PANTHER" id="PTHR37467:SF1">
    <property type="entry name" value="EXPORTED CALCIUM-BINDING GLYCOPROTEIN"/>
    <property type="match status" value="1"/>
</dbReference>
<feature type="chain" id="PRO_5046276813" evidence="6">
    <location>
        <begin position="31"/>
        <end position="1176"/>
    </location>
</feature>
<keyword evidence="4" id="KW-0106">Calcium</keyword>
<dbReference type="InterPro" id="IPR028974">
    <property type="entry name" value="TSP_type-3_rpt"/>
</dbReference>
<sequence length="1176" mass="124349">MKPSIPPQDTHRAALLRASLTLGLIATVHAAWTTVDKFDTRPLGNINGQGGWVTSNTTTAQVLVDPGNSINKIMNHTGTAGAGLPLPVTIPENSTGTFFIRVKRVSGTNDNSFGLADVTANAANVNNFASFEVQPNVNGLALRGRDIGSAQNVVPTMQTTAWYKVWLVVTNAPGLNPPTTTPPTNGATYDRYRMFIQSDQDLTYSTQTEFFPTGDAVWNFRNGTSAALVTAQFTSNNAATSVYFDDLYIDNTGQNLTDPTFVSDPDTDHDGLEDAWEVFYFGSIATQNGTDGVTNADNDGLSNEDEETLGTNPTVADTDGDGLNDGAEFYGTLNVAFNQTPTNPKAADSDGDGFTDFQEINGTHNTGFGNQPTNPNAIDSDEDGFSDRAEIVFYATNPNNGSSKPMLLTLIGPEVRNGSFELLGPVPGTVNAARAAHWDTDPNGDVTYWNLWTTESTSTNINSGTETGANNTHGVKHAFMQINNAAYNLTDHVAAAGEMIAFSFDQTRAGTSVRGGLVYNSGTDEAPVIVRFPADQQTLTETTTTGTGNGFGNIYVIPAGSPAIGKKIGFALKSVIEYPHIDNVKLTLPAADADHDGLADYWEDRYFGNNDGTATAQEIALYSGSDQAPDNDGFTNLQEQAAGSDPTNPNSIPGDLDADGLDDEWEMAYFQSLSNPNGAPGADPDGDHDTNAMEETNGTNPTDRMSFYSSTEDVVPDSWKAFWGISAQTSQDDLEAGDPVGDGLTNQYEYFYNTNPNLRDTDGDGLNDGPEILAGANPLVQDTDGDGLLDGQETNSSPTSPDTDGDSFGDKYEVDHGSNPSDANSFPAQPAGFTLLEDFQGAGMTVGQTFNGVNGWFATLNAWATVAAEPVAGGGDQVGYLVKPGAVGSPLRKSLSASGIQIRDGHTGTLFFQLRCASATLDHSFGLSDTAAAAAFGDFEGQLVANAGTLRVRDGAVVYDSLLAYQPATWMNIWMVADNTTDTIRVYYQLPGGSQTEIVNPGNAFDFRNGVGTNALNAFLIVDNAAANNPVYIDNIFVDPNASNLAIPSGATKPGLGGSDSDNDGMADAWETTYFGGLGQTATGDFDNDGTDNLTEFRLGLIPNKGGSMFVATRSGGAIQWPSVEGVTFKIERSTTLGAASWTTLQATWPGTAGSTSYTDPSPPVGRAFYKITLNP</sequence>
<keyword evidence="2" id="KW-0964">Secreted</keyword>
<dbReference type="Gene3D" id="4.10.1080.10">
    <property type="entry name" value="TSP type-3 repeat"/>
    <property type="match status" value="1"/>
</dbReference>
<feature type="compositionally biased region" description="Polar residues" evidence="5">
    <location>
        <begin position="818"/>
        <end position="827"/>
    </location>
</feature>
<dbReference type="PANTHER" id="PTHR37467">
    <property type="entry name" value="EXPORTED CALCIUM-BINDING GLYCOPROTEIN-RELATED"/>
    <property type="match status" value="1"/>
</dbReference>
<feature type="region of interest" description="Disordered" evidence="5">
    <location>
        <begin position="290"/>
        <end position="320"/>
    </location>
</feature>
<evidence type="ECO:0000256" key="4">
    <source>
        <dbReference type="ARBA" id="ARBA00022837"/>
    </source>
</evidence>
<feature type="compositionally biased region" description="Polar residues" evidence="5">
    <location>
        <begin position="693"/>
        <end position="706"/>
    </location>
</feature>
<evidence type="ECO:0000256" key="3">
    <source>
        <dbReference type="ARBA" id="ARBA00022729"/>
    </source>
</evidence>
<evidence type="ECO:0000256" key="1">
    <source>
        <dbReference type="ARBA" id="ARBA00004613"/>
    </source>
</evidence>
<dbReference type="Proteomes" id="UP001371305">
    <property type="component" value="Unassembled WGS sequence"/>
</dbReference>
<reference evidence="7 8" key="1">
    <citation type="submission" date="2024-04" db="EMBL/GenBank/DDBJ databases">
        <title>Luteolibacter sp. isolated from soil.</title>
        <authorList>
            <person name="An J."/>
        </authorList>
    </citation>
    <scope>NUCLEOTIDE SEQUENCE [LARGE SCALE GENOMIC DNA]</scope>
    <source>
        <strain evidence="7 8">Y139</strain>
    </source>
</reference>
<gene>
    <name evidence="7" type="ORF">WKV53_23870</name>
</gene>
<evidence type="ECO:0000313" key="8">
    <source>
        <dbReference type="Proteomes" id="UP001371305"/>
    </source>
</evidence>
<feature type="signal peptide" evidence="6">
    <location>
        <begin position="1"/>
        <end position="30"/>
    </location>
</feature>
<feature type="compositionally biased region" description="Polar residues" evidence="5">
    <location>
        <begin position="290"/>
        <end position="301"/>
    </location>
</feature>
<keyword evidence="3 6" id="KW-0732">Signal</keyword>
<evidence type="ECO:0000256" key="2">
    <source>
        <dbReference type="ARBA" id="ARBA00022525"/>
    </source>
</evidence>
<comment type="subcellular location">
    <subcellularLocation>
        <location evidence="1">Secreted</location>
    </subcellularLocation>
</comment>
<protein>
    <submittedName>
        <fullName evidence="7">Uncharacterized protein</fullName>
    </submittedName>
</protein>
<comment type="caution">
    <text evidence="7">The sequence shown here is derived from an EMBL/GenBank/DDBJ whole genome shotgun (WGS) entry which is preliminary data.</text>
</comment>
<dbReference type="EMBL" id="JBBUKT010000012">
    <property type="protein sequence ID" value="MEK7953574.1"/>
    <property type="molecule type" value="Genomic_DNA"/>
</dbReference>
<organism evidence="7 8">
    <name type="scientific">Luteolibacter soli</name>
    <dbReference type="NCBI Taxonomy" id="3135280"/>
    <lineage>
        <taxon>Bacteria</taxon>
        <taxon>Pseudomonadati</taxon>
        <taxon>Verrucomicrobiota</taxon>
        <taxon>Verrucomicrobiia</taxon>
        <taxon>Verrucomicrobiales</taxon>
        <taxon>Verrucomicrobiaceae</taxon>
        <taxon>Luteolibacter</taxon>
    </lineage>
</organism>
<dbReference type="Pfam" id="PF18884">
    <property type="entry name" value="TSP3_bac"/>
    <property type="match status" value="11"/>
</dbReference>
<feature type="region of interest" description="Disordered" evidence="5">
    <location>
        <begin position="672"/>
        <end position="706"/>
    </location>
</feature>
<evidence type="ECO:0000313" key="7">
    <source>
        <dbReference type="EMBL" id="MEK7953574.1"/>
    </source>
</evidence>
<proteinExistence type="predicted"/>
<evidence type="ECO:0000256" key="6">
    <source>
        <dbReference type="SAM" id="SignalP"/>
    </source>
</evidence>
<name>A0ABU9B0M9_9BACT</name>
<evidence type="ECO:0000256" key="5">
    <source>
        <dbReference type="SAM" id="MobiDB-lite"/>
    </source>
</evidence>